<sequence length="544" mass="64173">MNFHESSSISKELSLRLQEADQSQGYYYSYTSTAANTCQAQVQNQQVQPASPAAPITQNRTQPVKVVNKKRFSFSYKLKQEVIKHYKVEFLACPCTAMINTVTYFALSNVKEHSVQNFLRKEYQNKILQANGEKILELDRIRTRKSTFPKIEEGLKQFFEANVCLNISDLRMQAELIKSSLPPDDKERKFEASNCYFQNFMARQNISFASRRSRCCLCIHQQQWVDDLLSDASLSEKRNTSEYQSTWRYLFNTRLLQFSQHQQNTIKSLLEQYLIWCQLTGQRDLNAEEFLTIISQQCHVVYVPKNTTPQNQVLDVSVNGPFKAYLRGIHHNYCLEQHRLIQYKDAPLGIIVPDKKVKIPKPNRQLCWEHVKKAISMIKPSVIIHGFEKTQLIRSNTTQEPLRLYVLSDAERIMGFAQTTINKRQWQEQQQQEVNRTLFPMDYSDSADEQMLQQDIDYQYFVWSEIIIQCKILNIILQSLQIRLNLSLDRVRIVDSDYLYNFIFCIQTIYFVYKNHLLYVHKNQMYINKIHVAYLNRYKIAYIH</sequence>
<evidence type="ECO:0000313" key="3">
    <source>
        <dbReference type="Proteomes" id="UP001642409"/>
    </source>
</evidence>
<gene>
    <name evidence="2" type="ORF">HINF_LOCUS30779</name>
    <name evidence="1" type="ORF">HINF_LOCUS44609</name>
</gene>
<keyword evidence="1" id="KW-0540">Nuclease</keyword>
<dbReference type="EMBL" id="CAXDID020000101">
    <property type="protein sequence ID" value="CAL6026295.1"/>
    <property type="molecule type" value="Genomic_DNA"/>
</dbReference>
<comment type="caution">
    <text evidence="1">The sequence shown here is derived from an EMBL/GenBank/DDBJ whole genome shotgun (WGS) entry which is preliminary data.</text>
</comment>
<accession>A0AA86UIC2</accession>
<keyword evidence="1" id="KW-0378">Hydrolase</keyword>
<dbReference type="EMBL" id="CATOUU010000880">
    <property type="protein sequence ID" value="CAI9956964.1"/>
    <property type="molecule type" value="Genomic_DNA"/>
</dbReference>
<proteinExistence type="predicted"/>
<organism evidence="1">
    <name type="scientific">Hexamita inflata</name>
    <dbReference type="NCBI Taxonomy" id="28002"/>
    <lineage>
        <taxon>Eukaryota</taxon>
        <taxon>Metamonada</taxon>
        <taxon>Diplomonadida</taxon>
        <taxon>Hexamitidae</taxon>
        <taxon>Hexamitinae</taxon>
        <taxon>Hexamita</taxon>
    </lineage>
</organism>
<dbReference type="GO" id="GO:0004519">
    <property type="term" value="F:endonuclease activity"/>
    <property type="evidence" value="ECO:0007669"/>
    <property type="project" value="UniProtKB-KW"/>
</dbReference>
<evidence type="ECO:0000313" key="2">
    <source>
        <dbReference type="EMBL" id="CAL6026295.1"/>
    </source>
</evidence>
<reference evidence="1" key="1">
    <citation type="submission" date="2023-06" db="EMBL/GenBank/DDBJ databases">
        <authorList>
            <person name="Kurt Z."/>
        </authorList>
    </citation>
    <scope>NUCLEOTIDE SEQUENCE</scope>
</reference>
<reference evidence="2 3" key="2">
    <citation type="submission" date="2024-07" db="EMBL/GenBank/DDBJ databases">
        <authorList>
            <person name="Akdeniz Z."/>
        </authorList>
    </citation>
    <scope>NUCLEOTIDE SEQUENCE [LARGE SCALE GENOMIC DNA]</scope>
</reference>
<keyword evidence="1" id="KW-0255">Endonuclease</keyword>
<dbReference type="Proteomes" id="UP001642409">
    <property type="component" value="Unassembled WGS sequence"/>
</dbReference>
<evidence type="ECO:0000313" key="1">
    <source>
        <dbReference type="EMBL" id="CAI9956964.1"/>
    </source>
</evidence>
<name>A0AA86UIC2_9EUKA</name>
<dbReference type="AlphaFoldDB" id="A0AA86UIC2"/>
<protein>
    <submittedName>
        <fullName evidence="1">DDE superfamily endonuclease domain</fullName>
    </submittedName>
    <submittedName>
        <fullName evidence="2">DDE_superfamily endonuclease domain</fullName>
    </submittedName>
</protein>
<keyword evidence="3" id="KW-1185">Reference proteome</keyword>